<sequence length="400" mass="44059">MNAKQYLFMLWLIGSWSGGWAQTAPASLSALPKKEADEIRFLAKKKIEKGLADLLNTLTFEDIGEFERDALIKNSFLPNANQVFFSDEVILEDDIEPEHKNHENVVDVPVEKYLRNVDLFYAKTAEPSISFGNVVVSPVQIGDGFPYVKVFFTSNFKSKHAKLDQPYQSTSRVAELRAEKENGKWQVYIIRLAFLRPGEGLAKLGKPTGVKNRKTTVADSAKTEPLKAVEPVAIKDPQPKLPDAVPQLSVPAAQTTAIAETQKSAAKKTRKKVEDKAVVAPDLQKTLTAEQQQRARRYRTQGWLSLVGGIAGLAGSYLTYSKIQADYQTYMSKVDALNADYDVWREVARQPTGGRMAPLPLAGYGRPGIYAAYGAGAVGVGLTVNGVLRLMKAGRVKRAK</sequence>
<organism evidence="3 4">
    <name type="scientific">Spirosoma montaniterrae</name>
    <dbReference type="NCBI Taxonomy" id="1178516"/>
    <lineage>
        <taxon>Bacteria</taxon>
        <taxon>Pseudomonadati</taxon>
        <taxon>Bacteroidota</taxon>
        <taxon>Cytophagia</taxon>
        <taxon>Cytophagales</taxon>
        <taxon>Cytophagaceae</taxon>
        <taxon>Spirosoma</taxon>
    </lineage>
</organism>
<evidence type="ECO:0000313" key="4">
    <source>
        <dbReference type="Proteomes" id="UP000187941"/>
    </source>
</evidence>
<dbReference type="AlphaFoldDB" id="A0A1P9X1V8"/>
<feature type="transmembrane region" description="Helical" evidence="1">
    <location>
        <begin position="370"/>
        <end position="391"/>
    </location>
</feature>
<evidence type="ECO:0008006" key="5">
    <source>
        <dbReference type="Google" id="ProtNLM"/>
    </source>
</evidence>
<evidence type="ECO:0000313" key="3">
    <source>
        <dbReference type="EMBL" id="AQG81622.1"/>
    </source>
</evidence>
<dbReference type="Proteomes" id="UP000187941">
    <property type="component" value="Chromosome"/>
</dbReference>
<feature type="chain" id="PRO_5012659196" description="SnoaL-like domain-containing protein" evidence="2">
    <location>
        <begin position="22"/>
        <end position="400"/>
    </location>
</feature>
<keyword evidence="1" id="KW-0812">Transmembrane</keyword>
<protein>
    <recommendedName>
        <fullName evidence="5">SnoaL-like domain-containing protein</fullName>
    </recommendedName>
</protein>
<name>A0A1P9X1V8_9BACT</name>
<keyword evidence="2" id="KW-0732">Signal</keyword>
<proteinExistence type="predicted"/>
<feature type="signal peptide" evidence="2">
    <location>
        <begin position="1"/>
        <end position="21"/>
    </location>
</feature>
<dbReference type="KEGG" id="smon:AWR27_21305"/>
<keyword evidence="1" id="KW-1133">Transmembrane helix</keyword>
<reference evidence="3 4" key="1">
    <citation type="submission" date="2016-01" db="EMBL/GenBank/DDBJ databases">
        <authorList>
            <person name="Oliw E.H."/>
        </authorList>
    </citation>
    <scope>NUCLEOTIDE SEQUENCE [LARGE SCALE GENOMIC DNA]</scope>
    <source>
        <strain evidence="3 4">DY10</strain>
    </source>
</reference>
<dbReference type="OrthoDB" id="975521at2"/>
<gene>
    <name evidence="3" type="ORF">AWR27_21305</name>
</gene>
<keyword evidence="1" id="KW-0472">Membrane</keyword>
<dbReference type="STRING" id="1178516.AWR27_21305"/>
<evidence type="ECO:0000256" key="2">
    <source>
        <dbReference type="SAM" id="SignalP"/>
    </source>
</evidence>
<evidence type="ECO:0000256" key="1">
    <source>
        <dbReference type="SAM" id="Phobius"/>
    </source>
</evidence>
<accession>A0A1P9X1V8</accession>
<keyword evidence="4" id="KW-1185">Reference proteome</keyword>
<dbReference type="RefSeq" id="WP_077133089.1">
    <property type="nucleotide sequence ID" value="NZ_CP014263.1"/>
</dbReference>
<dbReference type="EMBL" id="CP014263">
    <property type="protein sequence ID" value="AQG81622.1"/>
    <property type="molecule type" value="Genomic_DNA"/>
</dbReference>